<dbReference type="PANTHER" id="PTHR11139">
    <property type="entry name" value="ATAXIA TELANGIECTASIA MUTATED ATM -RELATED"/>
    <property type="match status" value="1"/>
</dbReference>
<keyword evidence="2" id="KW-0418">Kinase</keyword>
<evidence type="ECO:0000256" key="2">
    <source>
        <dbReference type="ARBA" id="ARBA00022527"/>
    </source>
</evidence>
<accession>A0AAD9ZUQ0</accession>
<keyword evidence="2" id="KW-0723">Serine/threonine-protein kinase</keyword>
<evidence type="ECO:0000256" key="1">
    <source>
        <dbReference type="ARBA" id="ARBA00004123"/>
    </source>
</evidence>
<dbReference type="PANTHER" id="PTHR11139:SF69">
    <property type="entry name" value="SERINE_THREONINE-PROTEIN KINASE ATR"/>
    <property type="match status" value="1"/>
</dbReference>
<dbReference type="EMBL" id="JANJYJ010000008">
    <property type="protein sequence ID" value="KAK3193406.1"/>
    <property type="molecule type" value="Genomic_DNA"/>
</dbReference>
<evidence type="ECO:0000313" key="5">
    <source>
        <dbReference type="EMBL" id="KAK3193406.1"/>
    </source>
</evidence>
<dbReference type="GO" id="GO:0005694">
    <property type="term" value="C:chromosome"/>
    <property type="evidence" value="ECO:0007669"/>
    <property type="project" value="TreeGrafter"/>
</dbReference>
<dbReference type="GO" id="GO:0000723">
    <property type="term" value="P:telomere maintenance"/>
    <property type="evidence" value="ECO:0007669"/>
    <property type="project" value="TreeGrafter"/>
</dbReference>
<evidence type="ECO:0000256" key="4">
    <source>
        <dbReference type="ARBA" id="ARBA00023242"/>
    </source>
</evidence>
<comment type="subcellular location">
    <subcellularLocation>
        <location evidence="1">Nucleus</location>
    </subcellularLocation>
</comment>
<sequence>MRGKSGSFNPAAERSGIFEDGDVSFLMEIYCCQDEPNGLSGLACLRKSLSSQDVLIINKKASNWAEFLASCEQALQMEPKSVQRHSDVLNCLLNMCHLQAVVTHVDALIYRIPQYKKTWCMQGVQAAWRIGRWHLMDEYLSGADEEGLLVAVLSIMLPLTCMLLRFCRQ</sequence>
<dbReference type="AlphaFoldDB" id="A0AAD9ZUQ0"/>
<keyword evidence="4" id="KW-0539">Nucleus</keyword>
<dbReference type="InterPro" id="IPR050517">
    <property type="entry name" value="DDR_Repair_Kinase"/>
</dbReference>
<gene>
    <name evidence="5" type="ORF">Dsin_024716</name>
</gene>
<dbReference type="GO" id="GO:0004674">
    <property type="term" value="F:protein serine/threonine kinase activity"/>
    <property type="evidence" value="ECO:0007669"/>
    <property type="project" value="UniProtKB-KW"/>
</dbReference>
<keyword evidence="2" id="KW-0808">Transferase</keyword>
<keyword evidence="3" id="KW-0227">DNA damage</keyword>
<dbReference type="GO" id="GO:0005634">
    <property type="term" value="C:nucleus"/>
    <property type="evidence" value="ECO:0007669"/>
    <property type="project" value="UniProtKB-SubCell"/>
</dbReference>
<dbReference type="GO" id="GO:0000077">
    <property type="term" value="P:DNA damage checkpoint signaling"/>
    <property type="evidence" value="ECO:0007669"/>
    <property type="project" value="TreeGrafter"/>
</dbReference>
<keyword evidence="6" id="KW-1185">Reference proteome</keyword>
<protein>
    <submittedName>
        <fullName evidence="5">Uncharacterized protein</fullName>
    </submittedName>
</protein>
<comment type="caution">
    <text evidence="5">The sequence shown here is derived from an EMBL/GenBank/DDBJ whole genome shotgun (WGS) entry which is preliminary data.</text>
</comment>
<reference evidence="5" key="1">
    <citation type="journal article" date="2023" name="Plant J.">
        <title>Genome sequences and population genomics provide insights into the demographic history, inbreeding, and mutation load of two 'living fossil' tree species of Dipteronia.</title>
        <authorList>
            <person name="Feng Y."/>
            <person name="Comes H.P."/>
            <person name="Chen J."/>
            <person name="Zhu S."/>
            <person name="Lu R."/>
            <person name="Zhang X."/>
            <person name="Li P."/>
            <person name="Qiu J."/>
            <person name="Olsen K.M."/>
            <person name="Qiu Y."/>
        </authorList>
    </citation>
    <scope>NUCLEOTIDE SEQUENCE</scope>
    <source>
        <strain evidence="5">NBL</strain>
    </source>
</reference>
<evidence type="ECO:0000256" key="3">
    <source>
        <dbReference type="ARBA" id="ARBA00022763"/>
    </source>
</evidence>
<evidence type="ECO:0000313" key="6">
    <source>
        <dbReference type="Proteomes" id="UP001281410"/>
    </source>
</evidence>
<dbReference type="Proteomes" id="UP001281410">
    <property type="component" value="Unassembled WGS sequence"/>
</dbReference>
<organism evidence="5 6">
    <name type="scientific">Dipteronia sinensis</name>
    <dbReference type="NCBI Taxonomy" id="43782"/>
    <lineage>
        <taxon>Eukaryota</taxon>
        <taxon>Viridiplantae</taxon>
        <taxon>Streptophyta</taxon>
        <taxon>Embryophyta</taxon>
        <taxon>Tracheophyta</taxon>
        <taxon>Spermatophyta</taxon>
        <taxon>Magnoliopsida</taxon>
        <taxon>eudicotyledons</taxon>
        <taxon>Gunneridae</taxon>
        <taxon>Pentapetalae</taxon>
        <taxon>rosids</taxon>
        <taxon>malvids</taxon>
        <taxon>Sapindales</taxon>
        <taxon>Sapindaceae</taxon>
        <taxon>Hippocastanoideae</taxon>
        <taxon>Acereae</taxon>
        <taxon>Dipteronia</taxon>
    </lineage>
</organism>
<name>A0AAD9ZUQ0_9ROSI</name>
<proteinExistence type="predicted"/>
<dbReference type="GO" id="GO:0006281">
    <property type="term" value="P:DNA repair"/>
    <property type="evidence" value="ECO:0007669"/>
    <property type="project" value="TreeGrafter"/>
</dbReference>